<evidence type="ECO:0000313" key="3">
    <source>
        <dbReference type="EMBL" id="KAJ9150712.1"/>
    </source>
</evidence>
<reference evidence="3" key="1">
    <citation type="submission" date="2022-07" db="EMBL/GenBank/DDBJ databases">
        <title>Fungi with potential for degradation of polypropylene.</title>
        <authorList>
            <person name="Gostincar C."/>
        </authorList>
    </citation>
    <scope>NUCLEOTIDE SEQUENCE</scope>
    <source>
        <strain evidence="3">EXF-13308</strain>
    </source>
</reference>
<keyword evidence="4" id="KW-1185">Reference proteome</keyword>
<dbReference type="PANTHER" id="PTHR10302:SF0">
    <property type="entry name" value="SINGLE-STRANDED DNA-BINDING PROTEIN, MITOCHONDRIAL"/>
    <property type="match status" value="1"/>
</dbReference>
<dbReference type="Pfam" id="PF00436">
    <property type="entry name" value="SSB"/>
    <property type="match status" value="1"/>
</dbReference>
<protein>
    <recommendedName>
        <fullName evidence="2">Single-stranded DNA-binding protein</fullName>
    </recommendedName>
</protein>
<dbReference type="GO" id="GO:0042645">
    <property type="term" value="C:mitochondrial nucleoid"/>
    <property type="evidence" value="ECO:0007669"/>
    <property type="project" value="TreeGrafter"/>
</dbReference>
<dbReference type="InterPro" id="IPR000424">
    <property type="entry name" value="Primosome_PriB/ssb"/>
</dbReference>
<dbReference type="GO" id="GO:0006264">
    <property type="term" value="P:mitochondrial DNA replication"/>
    <property type="evidence" value="ECO:0007669"/>
    <property type="project" value="TreeGrafter"/>
</dbReference>
<dbReference type="AlphaFoldDB" id="A0AA38RZ37"/>
<evidence type="ECO:0000256" key="2">
    <source>
        <dbReference type="PIRNR" id="PIRNR002070"/>
    </source>
</evidence>
<dbReference type="Gene3D" id="2.40.50.140">
    <property type="entry name" value="Nucleic acid-binding proteins"/>
    <property type="match status" value="1"/>
</dbReference>
<organism evidence="3 4">
    <name type="scientific">Pleurostoma richardsiae</name>
    <dbReference type="NCBI Taxonomy" id="41990"/>
    <lineage>
        <taxon>Eukaryota</taxon>
        <taxon>Fungi</taxon>
        <taxon>Dikarya</taxon>
        <taxon>Ascomycota</taxon>
        <taxon>Pezizomycotina</taxon>
        <taxon>Sordariomycetes</taxon>
        <taxon>Sordariomycetidae</taxon>
        <taxon>Calosphaeriales</taxon>
        <taxon>Pleurostomataceae</taxon>
        <taxon>Pleurostoma</taxon>
    </lineage>
</organism>
<dbReference type="InterPro" id="IPR011344">
    <property type="entry name" value="ssDNA-bd"/>
</dbReference>
<dbReference type="PANTHER" id="PTHR10302">
    <property type="entry name" value="SINGLE-STRANDED DNA-BINDING PROTEIN"/>
    <property type="match status" value="1"/>
</dbReference>
<name>A0AA38RZ37_9PEZI</name>
<evidence type="ECO:0000313" key="4">
    <source>
        <dbReference type="Proteomes" id="UP001174694"/>
    </source>
</evidence>
<dbReference type="PIRSF" id="PIRSF002070">
    <property type="entry name" value="SSB"/>
    <property type="match status" value="1"/>
</dbReference>
<dbReference type="EMBL" id="JANBVO010000007">
    <property type="protein sequence ID" value="KAJ9150712.1"/>
    <property type="molecule type" value="Genomic_DNA"/>
</dbReference>
<comment type="caution">
    <text evidence="3">The sequence shown here is derived from an EMBL/GenBank/DDBJ whole genome shotgun (WGS) entry which is preliminary data.</text>
</comment>
<dbReference type="Proteomes" id="UP001174694">
    <property type="component" value="Unassembled WGS sequence"/>
</dbReference>
<gene>
    <name evidence="3" type="ORF">NKR23_g3590</name>
</gene>
<dbReference type="PROSITE" id="PS50935">
    <property type="entry name" value="SSB"/>
    <property type="match status" value="1"/>
</dbReference>
<evidence type="ECO:0000256" key="1">
    <source>
        <dbReference type="ARBA" id="ARBA00023125"/>
    </source>
</evidence>
<proteinExistence type="predicted"/>
<dbReference type="SUPFAM" id="SSF50249">
    <property type="entry name" value="Nucleic acid-binding proteins"/>
    <property type="match status" value="1"/>
</dbReference>
<dbReference type="InterPro" id="IPR012340">
    <property type="entry name" value="NA-bd_OB-fold"/>
</dbReference>
<dbReference type="CDD" id="cd04496">
    <property type="entry name" value="SSB_OBF"/>
    <property type="match status" value="1"/>
</dbReference>
<keyword evidence="2" id="KW-0496">Mitochondrion</keyword>
<dbReference type="NCBIfam" id="TIGR00621">
    <property type="entry name" value="ssb"/>
    <property type="match status" value="1"/>
</dbReference>
<dbReference type="GO" id="GO:0003697">
    <property type="term" value="F:single-stranded DNA binding"/>
    <property type="evidence" value="ECO:0007669"/>
    <property type="project" value="InterPro"/>
</dbReference>
<accession>A0AA38RZ37</accession>
<comment type="subcellular location">
    <subcellularLocation>
        <location evidence="2">Mitochondrion</location>
    </subcellularLocation>
</comment>
<keyword evidence="1 2" id="KW-0238">DNA-binding</keyword>
<sequence>MSSFFARRVIVAPRSLRAFSTTATRPLAKVTIVGNLADSPELQATSTGRDIIKYSVASNSGSKENRHTSWFRVASFEPEGPRREFLQSLQKGSLVYVEGDVSINQWEDAEGNSRTSFNIIQQRIELLRRPYSQVDSSSGDQAAAGGI</sequence>